<dbReference type="GO" id="GO:0016020">
    <property type="term" value="C:membrane"/>
    <property type="evidence" value="ECO:0007669"/>
    <property type="project" value="UniProtKB-SubCell"/>
</dbReference>
<keyword evidence="6" id="KW-0732">Signal</keyword>
<comment type="similarity">
    <text evidence="2">Belongs to the UPF0359 family.</text>
</comment>
<evidence type="ECO:0000256" key="3">
    <source>
        <dbReference type="ARBA" id="ARBA00022692"/>
    </source>
</evidence>
<organism evidence="7 8">
    <name type="scientific">Vicia faba</name>
    <name type="common">Broad bean</name>
    <name type="synonym">Faba vulgaris</name>
    <dbReference type="NCBI Taxonomy" id="3906"/>
    <lineage>
        <taxon>Eukaryota</taxon>
        <taxon>Viridiplantae</taxon>
        <taxon>Streptophyta</taxon>
        <taxon>Embryophyta</taxon>
        <taxon>Tracheophyta</taxon>
        <taxon>Spermatophyta</taxon>
        <taxon>Magnoliopsida</taxon>
        <taxon>eudicotyledons</taxon>
        <taxon>Gunneridae</taxon>
        <taxon>Pentapetalae</taxon>
        <taxon>rosids</taxon>
        <taxon>fabids</taxon>
        <taxon>Fabales</taxon>
        <taxon>Fabaceae</taxon>
        <taxon>Papilionoideae</taxon>
        <taxon>50 kb inversion clade</taxon>
        <taxon>NPAAA clade</taxon>
        <taxon>Hologalegina</taxon>
        <taxon>IRL clade</taxon>
        <taxon>Fabeae</taxon>
        <taxon>Vicia</taxon>
    </lineage>
</organism>
<gene>
    <name evidence="7" type="ORF">VFH_U069960</name>
</gene>
<dbReference type="EMBL" id="CATIWC010001651">
    <property type="protein sequence ID" value="CAI8584335.1"/>
    <property type="molecule type" value="Genomic_DNA"/>
</dbReference>
<keyword evidence="4" id="KW-1133">Transmembrane helix</keyword>
<comment type="caution">
    <text evidence="7">The sequence shown here is derived from an EMBL/GenBank/DDBJ whole genome shotgun (WGS) entry which is preliminary data.</text>
</comment>
<accession>A0AAV0YEC9</accession>
<keyword evidence="3" id="KW-0812">Transmembrane</keyword>
<dbReference type="InterPro" id="IPR018781">
    <property type="entry name" value="TPRA1/CAND2/CAND8"/>
</dbReference>
<evidence type="ECO:0000256" key="1">
    <source>
        <dbReference type="ARBA" id="ARBA00004141"/>
    </source>
</evidence>
<evidence type="ECO:0000256" key="2">
    <source>
        <dbReference type="ARBA" id="ARBA00010125"/>
    </source>
</evidence>
<evidence type="ECO:0000256" key="5">
    <source>
        <dbReference type="ARBA" id="ARBA00023136"/>
    </source>
</evidence>
<evidence type="ECO:0000256" key="6">
    <source>
        <dbReference type="SAM" id="SignalP"/>
    </source>
</evidence>
<comment type="subcellular location">
    <subcellularLocation>
        <location evidence="1">Membrane</location>
        <topology evidence="1">Multi-pass membrane protein</topology>
    </subcellularLocation>
</comment>
<evidence type="ECO:0000256" key="4">
    <source>
        <dbReference type="ARBA" id="ARBA00022989"/>
    </source>
</evidence>
<evidence type="ECO:0000313" key="8">
    <source>
        <dbReference type="Proteomes" id="UP001157006"/>
    </source>
</evidence>
<name>A0AAV0YEC9_VICFA</name>
<protein>
    <submittedName>
        <fullName evidence="7">Uncharacterized protein</fullName>
    </submittedName>
</protein>
<feature type="signal peptide" evidence="6">
    <location>
        <begin position="1"/>
        <end position="17"/>
    </location>
</feature>
<sequence>MFGFFFLLELAWQCTPGKEVAWNMLSLFTASCMLYLKRSFMDLLLNNGYMNDMETLVHTSTVLEIVVYVDILLKVTLAFVYKYILLSFNKLTRGHPHNEKVWIAFAEFQDKVAIFDTRIFRTITVKLFGKSGF</sequence>
<proteinExistence type="inferred from homology"/>
<keyword evidence="8" id="KW-1185">Reference proteome</keyword>
<feature type="chain" id="PRO_5043773964" evidence="6">
    <location>
        <begin position="18"/>
        <end position="133"/>
    </location>
</feature>
<dbReference type="AlphaFoldDB" id="A0AAV0YEC9"/>
<evidence type="ECO:0000313" key="7">
    <source>
        <dbReference type="EMBL" id="CAI8584335.1"/>
    </source>
</evidence>
<dbReference type="Pfam" id="PF10160">
    <property type="entry name" value="Tmemb_40"/>
    <property type="match status" value="1"/>
</dbReference>
<reference evidence="7 8" key="1">
    <citation type="submission" date="2023-01" db="EMBL/GenBank/DDBJ databases">
        <authorList>
            <person name="Kreplak J."/>
        </authorList>
    </citation>
    <scope>NUCLEOTIDE SEQUENCE [LARGE SCALE GENOMIC DNA]</scope>
</reference>
<keyword evidence="5" id="KW-0472">Membrane</keyword>
<dbReference type="Proteomes" id="UP001157006">
    <property type="component" value="Unassembled WGS sequence"/>
</dbReference>